<reference evidence="7" key="1">
    <citation type="submission" date="2017-07" db="EMBL/GenBank/DDBJ databases">
        <title>Taro Niue Genome Assembly and Annotation.</title>
        <authorList>
            <person name="Atibalentja N."/>
            <person name="Keating K."/>
            <person name="Fields C.J."/>
        </authorList>
    </citation>
    <scope>NUCLEOTIDE SEQUENCE</scope>
    <source>
        <strain evidence="7">Niue_2</strain>
        <tissue evidence="7">Leaf</tissue>
    </source>
</reference>
<evidence type="ECO:0000259" key="6">
    <source>
        <dbReference type="PROSITE" id="PS51198"/>
    </source>
</evidence>
<dbReference type="SUPFAM" id="SSF48452">
    <property type="entry name" value="TPR-like"/>
    <property type="match status" value="1"/>
</dbReference>
<feature type="domain" description="UvrD-like helicase ATP-binding" evidence="6">
    <location>
        <begin position="205"/>
        <end position="605"/>
    </location>
</feature>
<dbReference type="InterPro" id="IPR039904">
    <property type="entry name" value="TRANK1"/>
</dbReference>
<dbReference type="SUPFAM" id="SSF52540">
    <property type="entry name" value="P-loop containing nucleoside triphosphate hydrolases"/>
    <property type="match status" value="1"/>
</dbReference>
<feature type="binding site" evidence="5">
    <location>
        <begin position="226"/>
        <end position="233"/>
    </location>
    <ligand>
        <name>ATP</name>
        <dbReference type="ChEBI" id="CHEBI:30616"/>
    </ligand>
</feature>
<keyword evidence="3 5" id="KW-0347">Helicase</keyword>
<evidence type="ECO:0000256" key="1">
    <source>
        <dbReference type="ARBA" id="ARBA00022741"/>
    </source>
</evidence>
<dbReference type="GO" id="GO:0016787">
    <property type="term" value="F:hydrolase activity"/>
    <property type="evidence" value="ECO:0007669"/>
    <property type="project" value="UniProtKB-UniRule"/>
</dbReference>
<organism evidence="7 8">
    <name type="scientific">Colocasia esculenta</name>
    <name type="common">Wild taro</name>
    <name type="synonym">Arum esculentum</name>
    <dbReference type="NCBI Taxonomy" id="4460"/>
    <lineage>
        <taxon>Eukaryota</taxon>
        <taxon>Viridiplantae</taxon>
        <taxon>Streptophyta</taxon>
        <taxon>Embryophyta</taxon>
        <taxon>Tracheophyta</taxon>
        <taxon>Spermatophyta</taxon>
        <taxon>Magnoliopsida</taxon>
        <taxon>Liliopsida</taxon>
        <taxon>Araceae</taxon>
        <taxon>Aroideae</taxon>
        <taxon>Colocasieae</taxon>
        <taxon>Colocasia</taxon>
    </lineage>
</organism>
<evidence type="ECO:0000313" key="7">
    <source>
        <dbReference type="EMBL" id="MQM02509.1"/>
    </source>
</evidence>
<dbReference type="GO" id="GO:0004386">
    <property type="term" value="F:helicase activity"/>
    <property type="evidence" value="ECO:0007669"/>
    <property type="project" value="UniProtKB-UniRule"/>
</dbReference>
<evidence type="ECO:0000256" key="4">
    <source>
        <dbReference type="ARBA" id="ARBA00022840"/>
    </source>
</evidence>
<sequence length="1137" mass="129531">MASISFGIPGRMNVLFSEFFKKSLGKIQSIQLRKTVITFLLKLASGWRPKKYIDVAYEDPLKLVKQYRVKGFIIVCTIDIMKYSEYIQVLKIWDILPSSDVPILVDRLSAFLKAYDYIDYCKMKHFEGKLEVPISWKNGFDIVQYRSHRRYMVARDPQDDPLDGRNYAENSKVSESLSVMKFYSLSSGVVHHLISGLDGKELDLPFELTDQEREIIRFPKSTFILGRSGTGKTTVLTVKLIQREQQHSLSVEGLCNLESYSSQGPNRKNKVNENAADTNKNKLRQLFVTVSPMLCSAIKNYVCRLKRFSLGGDFFADNDSDGMYDVDGGVMEPADISDSFVDVPSEKYPLVITFRKFLMMLDGSLTNSFFTRFYELKELPLNEKGYSFSPAFRSFIRQKEVNFERFTMVYWPHFNKQLTRKLDSSRVFKEIISHIKGGCAISEDCDGVLSRENYTILSEGRTSTINGEMRELIFDIFLDYEKMKLRRGDFDISDWVINLHRRLRAAGAHLGDKMDFVYVDEVQDLTLQQVALFKYVCNNLSDGFLFAGDTAQTVAKGIDFRFEDIKSMYYTEYLLKPSVGSSDKEKGKGKYISDLFHLTQNFRTHTGVLNLAQSVVKILYHYFPQSIDHLDPETSLIHGEAPVLIECGDDENAITTIFGGYGGDGNCNIAKCFGAEQVILVRDEASRKEISGCVGKQALVLTIIECKGLEFQDVLLYNFFGSSPLKGQWRVILDYMHSHKLLGSGHAKSFPGFEMTRHNVLCSELKQLYVAITRTRQRLWICESNTEYSKPMFEYWKSLSMVHATKLDGSIVHSMQVVSSKDEWRNRGYKLYKEGNFEQATFCFERAEDKYGEKCAYAAGLQDSAYRMLPMNSDKAQSSLIEAAEIYLTIGKPEEAAECYGLLVERGLSFIEHWKDNATSNDVTASSQNLVAMKDSFLERCISHYHEIKNKDSMLKFVKAFSSVEYARTFLRTRDYLEELFLVEEELGNFSQAANVAKLKGDLLLEANMLAKAENFEEASRLILFHVVVNSLWTSGSKGWPLKQFKGKNELLKRAELLAQKCSSCFCESVCIESDILSDNDHILSHLVKRMNSGLSKQTSPDSVFINLGAVGSRRDILDILMPSRHKNQSNGNICKG</sequence>
<evidence type="ECO:0000256" key="2">
    <source>
        <dbReference type="ARBA" id="ARBA00022801"/>
    </source>
</evidence>
<comment type="caution">
    <text evidence="7">The sequence shown here is derived from an EMBL/GenBank/DDBJ whole genome shotgun (WGS) entry which is preliminary data.</text>
</comment>
<dbReference type="InterPro" id="IPR027417">
    <property type="entry name" value="P-loop_NTPase"/>
</dbReference>
<dbReference type="PANTHER" id="PTHR21529">
    <property type="entry name" value="MAMMARY TURMOR VIRUS RECEPTOR HOMOLOG 1, 2 MTVR1, 2"/>
    <property type="match status" value="1"/>
</dbReference>
<evidence type="ECO:0000313" key="8">
    <source>
        <dbReference type="Proteomes" id="UP000652761"/>
    </source>
</evidence>
<dbReference type="Gene3D" id="3.40.50.300">
    <property type="entry name" value="P-loop containing nucleotide triphosphate hydrolases"/>
    <property type="match status" value="2"/>
</dbReference>
<keyword evidence="2 5" id="KW-0378">Hydrolase</keyword>
<feature type="non-terminal residue" evidence="7">
    <location>
        <position position="1"/>
    </location>
</feature>
<dbReference type="InterPro" id="IPR014016">
    <property type="entry name" value="UvrD-like_ATP-bd"/>
</dbReference>
<gene>
    <name evidence="7" type="ORF">Taro_035273</name>
</gene>
<evidence type="ECO:0000256" key="3">
    <source>
        <dbReference type="ARBA" id="ARBA00022806"/>
    </source>
</evidence>
<dbReference type="OrthoDB" id="3156807at2759"/>
<keyword evidence="8" id="KW-1185">Reference proteome</keyword>
<dbReference type="PANTHER" id="PTHR21529:SF4">
    <property type="entry name" value="TPR AND ANKYRIN REPEAT-CONTAINING PROTEIN 1"/>
    <property type="match status" value="1"/>
</dbReference>
<keyword evidence="1 5" id="KW-0547">Nucleotide-binding</keyword>
<dbReference type="EMBL" id="NMUH01002865">
    <property type="protein sequence ID" value="MQM02509.1"/>
    <property type="molecule type" value="Genomic_DNA"/>
</dbReference>
<name>A0A843W018_COLES</name>
<keyword evidence="4 5" id="KW-0067">ATP-binding</keyword>
<dbReference type="PROSITE" id="PS51198">
    <property type="entry name" value="UVRD_HELICASE_ATP_BIND"/>
    <property type="match status" value="1"/>
</dbReference>
<dbReference type="AlphaFoldDB" id="A0A843W018"/>
<protein>
    <recommendedName>
        <fullName evidence="6">UvrD-like helicase ATP-binding domain-containing protein</fullName>
    </recommendedName>
</protein>
<accession>A0A843W018</accession>
<dbReference type="Pfam" id="PF00580">
    <property type="entry name" value="UvrD-helicase"/>
    <property type="match status" value="1"/>
</dbReference>
<evidence type="ECO:0000256" key="5">
    <source>
        <dbReference type="PROSITE-ProRule" id="PRU00560"/>
    </source>
</evidence>
<dbReference type="InterPro" id="IPR011990">
    <property type="entry name" value="TPR-like_helical_dom_sf"/>
</dbReference>
<proteinExistence type="predicted"/>
<dbReference type="Proteomes" id="UP000652761">
    <property type="component" value="Unassembled WGS sequence"/>
</dbReference>
<dbReference type="GO" id="GO:0005524">
    <property type="term" value="F:ATP binding"/>
    <property type="evidence" value="ECO:0007669"/>
    <property type="project" value="UniProtKB-UniRule"/>
</dbReference>